<evidence type="ECO:0000259" key="5">
    <source>
        <dbReference type="PROSITE" id="PS50943"/>
    </source>
</evidence>
<keyword evidence="3" id="KW-0804">Transcription</keyword>
<dbReference type="PANTHER" id="PTHR30146:SF109">
    <property type="entry name" value="HTH-TYPE TRANSCRIPTIONAL REGULATOR GALS"/>
    <property type="match status" value="1"/>
</dbReference>
<evidence type="ECO:0000259" key="4">
    <source>
        <dbReference type="PROSITE" id="PS50932"/>
    </source>
</evidence>
<dbReference type="InterPro" id="IPR046335">
    <property type="entry name" value="LacI/GalR-like_sensor"/>
</dbReference>
<keyword evidence="7" id="KW-1185">Reference proteome</keyword>
<evidence type="ECO:0000256" key="1">
    <source>
        <dbReference type="ARBA" id="ARBA00023015"/>
    </source>
</evidence>
<dbReference type="InterPro" id="IPR010982">
    <property type="entry name" value="Lambda_DNA-bd_dom_sf"/>
</dbReference>
<evidence type="ECO:0000313" key="6">
    <source>
        <dbReference type="EMBL" id="SDI51919.1"/>
    </source>
</evidence>
<dbReference type="PROSITE" id="PS50932">
    <property type="entry name" value="HTH_LACI_2"/>
    <property type="match status" value="1"/>
</dbReference>
<dbReference type="AlphaFoldDB" id="A0A1G8L876"/>
<dbReference type="GO" id="GO:0003700">
    <property type="term" value="F:DNA-binding transcription factor activity"/>
    <property type="evidence" value="ECO:0007669"/>
    <property type="project" value="TreeGrafter"/>
</dbReference>
<dbReference type="Proteomes" id="UP000198656">
    <property type="component" value="Unassembled WGS sequence"/>
</dbReference>
<dbReference type="SUPFAM" id="SSF47413">
    <property type="entry name" value="lambda repressor-like DNA-binding domains"/>
    <property type="match status" value="1"/>
</dbReference>
<keyword evidence="2" id="KW-0238">DNA-binding</keyword>
<dbReference type="InterPro" id="IPR000843">
    <property type="entry name" value="HTH_LacI"/>
</dbReference>
<dbReference type="Pfam" id="PF13377">
    <property type="entry name" value="Peripla_BP_3"/>
    <property type="match status" value="1"/>
</dbReference>
<dbReference type="OrthoDB" id="9784962at2"/>
<sequence>MATIRDVARLAGVSVATVSRVINKTDSVNPETARQVLKAIEQLQYEPNAVARGLAGKKMGIIALILPDILNPFFPALARGVEDVAHKKGLTVILGNSDDLGLKESSYIRVLKKKYVDGFIFASNTIREEDVEALRKEGIPIVLLDRGLNTASCAVIRSNNREGAKLAVQHLIGQGCQKIAHIYGPQEFITARERMLGYEEVAGGLSEYSPSLMVQGNFDMESGRKAIEQLLARHPDLDGIFAGNDLMAVGALKALHERGIRVPEQVKVCGFDGISLTEITEPELTTVAQPVYEMGGLAARILLDEIENGIRENKLIELEAILIPRKSTYKEGL</sequence>
<evidence type="ECO:0000313" key="7">
    <source>
        <dbReference type="Proteomes" id="UP000198656"/>
    </source>
</evidence>
<proteinExistence type="predicted"/>
<dbReference type="PROSITE" id="PS00356">
    <property type="entry name" value="HTH_LACI_1"/>
    <property type="match status" value="1"/>
</dbReference>
<dbReference type="InterPro" id="IPR028082">
    <property type="entry name" value="Peripla_BP_I"/>
</dbReference>
<dbReference type="SUPFAM" id="SSF53822">
    <property type="entry name" value="Periplasmic binding protein-like I"/>
    <property type="match status" value="1"/>
</dbReference>
<dbReference type="CDD" id="cd06267">
    <property type="entry name" value="PBP1_LacI_sugar_binding-like"/>
    <property type="match status" value="1"/>
</dbReference>
<dbReference type="RefSeq" id="WP_092335772.1">
    <property type="nucleotide sequence ID" value="NZ_FNCP01000046.1"/>
</dbReference>
<dbReference type="Pfam" id="PF00356">
    <property type="entry name" value="LacI"/>
    <property type="match status" value="1"/>
</dbReference>
<dbReference type="Gene3D" id="3.40.50.2300">
    <property type="match status" value="2"/>
</dbReference>
<reference evidence="7" key="1">
    <citation type="submission" date="2016-10" db="EMBL/GenBank/DDBJ databases">
        <authorList>
            <person name="Varghese N."/>
            <person name="Submissions S."/>
        </authorList>
    </citation>
    <scope>NUCLEOTIDE SEQUENCE [LARGE SCALE GENOMIC DNA]</scope>
    <source>
        <strain evidence="7">DSM 8344</strain>
    </source>
</reference>
<dbReference type="Gene3D" id="1.10.260.40">
    <property type="entry name" value="lambda repressor-like DNA-binding domains"/>
    <property type="match status" value="1"/>
</dbReference>
<dbReference type="GO" id="GO:0000976">
    <property type="term" value="F:transcription cis-regulatory region binding"/>
    <property type="evidence" value="ECO:0007669"/>
    <property type="project" value="TreeGrafter"/>
</dbReference>
<feature type="domain" description="HTH cro/C1-type" evidence="5">
    <location>
        <begin position="3"/>
        <end position="50"/>
    </location>
</feature>
<evidence type="ECO:0000256" key="3">
    <source>
        <dbReference type="ARBA" id="ARBA00023163"/>
    </source>
</evidence>
<organism evidence="6 7">
    <name type="scientific">Desulfosporosinus hippei DSM 8344</name>
    <dbReference type="NCBI Taxonomy" id="1121419"/>
    <lineage>
        <taxon>Bacteria</taxon>
        <taxon>Bacillati</taxon>
        <taxon>Bacillota</taxon>
        <taxon>Clostridia</taxon>
        <taxon>Eubacteriales</taxon>
        <taxon>Desulfitobacteriaceae</taxon>
        <taxon>Desulfosporosinus</taxon>
    </lineage>
</organism>
<evidence type="ECO:0000256" key="2">
    <source>
        <dbReference type="ARBA" id="ARBA00023125"/>
    </source>
</evidence>
<protein>
    <submittedName>
        <fullName evidence="6">Transcriptional regulator, LacI family</fullName>
    </submittedName>
</protein>
<dbReference type="PROSITE" id="PS50943">
    <property type="entry name" value="HTH_CROC1"/>
    <property type="match status" value="1"/>
</dbReference>
<feature type="domain" description="HTH lacI-type" evidence="4">
    <location>
        <begin position="2"/>
        <end position="56"/>
    </location>
</feature>
<accession>A0A1G8L876</accession>
<dbReference type="InterPro" id="IPR001387">
    <property type="entry name" value="Cro/C1-type_HTH"/>
</dbReference>
<dbReference type="STRING" id="1121419.SAMN05443529_14611"/>
<keyword evidence="1" id="KW-0805">Transcription regulation</keyword>
<dbReference type="EMBL" id="FNCP01000046">
    <property type="protein sequence ID" value="SDI51919.1"/>
    <property type="molecule type" value="Genomic_DNA"/>
</dbReference>
<dbReference type="SMART" id="SM00354">
    <property type="entry name" value="HTH_LACI"/>
    <property type="match status" value="1"/>
</dbReference>
<dbReference type="FunFam" id="1.10.260.40:FF:000002">
    <property type="entry name" value="HTH-type transcriptional repressor PurR"/>
    <property type="match status" value="1"/>
</dbReference>
<name>A0A1G8L876_9FIRM</name>
<dbReference type="CDD" id="cd01392">
    <property type="entry name" value="HTH_LacI"/>
    <property type="match status" value="1"/>
</dbReference>
<dbReference type="PRINTS" id="PR00036">
    <property type="entry name" value="HTHLACI"/>
</dbReference>
<dbReference type="PANTHER" id="PTHR30146">
    <property type="entry name" value="LACI-RELATED TRANSCRIPTIONAL REPRESSOR"/>
    <property type="match status" value="1"/>
</dbReference>
<gene>
    <name evidence="6" type="ORF">SAMN05443529_14611</name>
</gene>